<reference evidence="2" key="1">
    <citation type="submission" date="2023-10" db="EMBL/GenBank/DDBJ databases">
        <authorList>
            <person name="Chen Y."/>
            <person name="Shah S."/>
            <person name="Dougan E. K."/>
            <person name="Thang M."/>
            <person name="Chan C."/>
        </authorList>
    </citation>
    <scope>NUCLEOTIDE SEQUENCE [LARGE SCALE GENOMIC DNA]</scope>
</reference>
<comment type="caution">
    <text evidence="2">The sequence shown here is derived from an EMBL/GenBank/DDBJ whole genome shotgun (WGS) entry which is preliminary data.</text>
</comment>
<gene>
    <name evidence="2" type="ORF">PCOR1329_LOCUS63910</name>
</gene>
<sequence>AEPEAAEPAAVEGVPPLASSAAEAAPGEPDVSSEKEDAFAALEADGRQEA</sequence>
<keyword evidence="3" id="KW-1185">Reference proteome</keyword>
<feature type="non-terminal residue" evidence="2">
    <location>
        <position position="1"/>
    </location>
</feature>
<proteinExistence type="predicted"/>
<evidence type="ECO:0000313" key="2">
    <source>
        <dbReference type="EMBL" id="CAK0880896.1"/>
    </source>
</evidence>
<dbReference type="EMBL" id="CAUYUJ010018130">
    <property type="protein sequence ID" value="CAK0880896.1"/>
    <property type="molecule type" value="Genomic_DNA"/>
</dbReference>
<evidence type="ECO:0000313" key="3">
    <source>
        <dbReference type="Proteomes" id="UP001189429"/>
    </source>
</evidence>
<evidence type="ECO:0000256" key="1">
    <source>
        <dbReference type="SAM" id="MobiDB-lite"/>
    </source>
</evidence>
<organism evidence="2 3">
    <name type="scientific">Prorocentrum cordatum</name>
    <dbReference type="NCBI Taxonomy" id="2364126"/>
    <lineage>
        <taxon>Eukaryota</taxon>
        <taxon>Sar</taxon>
        <taxon>Alveolata</taxon>
        <taxon>Dinophyceae</taxon>
        <taxon>Prorocentrales</taxon>
        <taxon>Prorocentraceae</taxon>
        <taxon>Prorocentrum</taxon>
    </lineage>
</organism>
<dbReference type="Proteomes" id="UP001189429">
    <property type="component" value="Unassembled WGS sequence"/>
</dbReference>
<feature type="region of interest" description="Disordered" evidence="1">
    <location>
        <begin position="1"/>
        <end position="38"/>
    </location>
</feature>
<accession>A0ABN9W8C8</accession>
<protein>
    <submittedName>
        <fullName evidence="2">Uncharacterized protein</fullName>
    </submittedName>
</protein>
<feature type="compositionally biased region" description="Low complexity" evidence="1">
    <location>
        <begin position="1"/>
        <end position="29"/>
    </location>
</feature>
<name>A0ABN9W8C8_9DINO</name>